<proteinExistence type="predicted"/>
<dbReference type="Proteomes" id="UP000184301">
    <property type="component" value="Unassembled WGS sequence"/>
</dbReference>
<evidence type="ECO:0000313" key="3">
    <source>
        <dbReference type="Proteomes" id="UP000184301"/>
    </source>
</evidence>
<evidence type="ECO:0000259" key="1">
    <source>
        <dbReference type="Pfam" id="PF04028"/>
    </source>
</evidence>
<dbReference type="RefSeq" id="WP_073104048.1">
    <property type="nucleotide sequence ID" value="NZ_FQZY01000006.1"/>
</dbReference>
<keyword evidence="3" id="KW-1185">Reference proteome</keyword>
<name>A0A1M6I8B7_9FIRM</name>
<organism evidence="2 3">
    <name type="scientific">Hespellia stercorisuis DSM 15480</name>
    <dbReference type="NCBI Taxonomy" id="1121950"/>
    <lineage>
        <taxon>Bacteria</taxon>
        <taxon>Bacillati</taxon>
        <taxon>Bacillota</taxon>
        <taxon>Clostridia</taxon>
        <taxon>Lachnospirales</taxon>
        <taxon>Lachnospiraceae</taxon>
        <taxon>Hespellia</taxon>
    </lineage>
</organism>
<gene>
    <name evidence="2" type="ORF">SAMN02745243_00270</name>
</gene>
<feature type="domain" description="DUF374" evidence="1">
    <location>
        <begin position="61"/>
        <end position="126"/>
    </location>
</feature>
<dbReference type="Pfam" id="PF04028">
    <property type="entry name" value="DUF374"/>
    <property type="match status" value="1"/>
</dbReference>
<reference evidence="2 3" key="1">
    <citation type="submission" date="2016-11" db="EMBL/GenBank/DDBJ databases">
        <authorList>
            <person name="Jaros S."/>
            <person name="Januszkiewicz K."/>
            <person name="Wedrychowicz H."/>
        </authorList>
    </citation>
    <scope>NUCLEOTIDE SEQUENCE [LARGE SCALE GENOMIC DNA]</scope>
    <source>
        <strain evidence="2 3">DSM 15480</strain>
    </source>
</reference>
<sequence>MFREKWQKIAAGIMTAYIRFVYKTSKVCMIGFEKIKETDRENVVAAFWHGDSYCLYPALAGMKLYVVATKDSRGDYISEICQHFGYRAIRLPDNPDGGNYIFKIKKLITQDNAADLAITLDGPLGPYHLPKYFPLALAYLTKRNIIPVSVQVKRKIELKKRWDAFKIPLPFNEMEIRLHEAVKVTKEDKDEKFISLIKNIQCIMEANSR</sequence>
<dbReference type="AlphaFoldDB" id="A0A1M6I8B7"/>
<evidence type="ECO:0000313" key="2">
    <source>
        <dbReference type="EMBL" id="SHJ30692.1"/>
    </source>
</evidence>
<accession>A0A1M6I8B7</accession>
<protein>
    <recommendedName>
        <fullName evidence="1">DUF374 domain-containing protein</fullName>
    </recommendedName>
</protein>
<dbReference type="OrthoDB" id="9810508at2"/>
<dbReference type="InterPro" id="IPR007172">
    <property type="entry name" value="DUF374"/>
</dbReference>
<dbReference type="EMBL" id="FQZY01000006">
    <property type="protein sequence ID" value="SHJ30692.1"/>
    <property type="molecule type" value="Genomic_DNA"/>
</dbReference>
<dbReference type="STRING" id="1121950.SAMN02745243_00270"/>